<feature type="region of interest" description="Disordered" evidence="1">
    <location>
        <begin position="643"/>
        <end position="669"/>
    </location>
</feature>
<accession>A0A0F2MJ07</accession>
<reference evidence="2 3" key="1">
    <citation type="journal article" date="2014" name="BMC Genomics">
        <title>Comparative genomics of the major fungal agents of human and animal Sporotrichosis: Sporothrix schenckii and Sporothrix brasiliensis.</title>
        <authorList>
            <person name="Teixeira M.M."/>
            <person name="de Almeida L.G."/>
            <person name="Kubitschek-Barreira P."/>
            <person name="Alves F.L."/>
            <person name="Kioshima E.S."/>
            <person name="Abadio A.K."/>
            <person name="Fernandes L."/>
            <person name="Derengowski L.S."/>
            <person name="Ferreira K.S."/>
            <person name="Souza R.C."/>
            <person name="Ruiz J.C."/>
            <person name="de Andrade N.C."/>
            <person name="Paes H.C."/>
            <person name="Nicola A.M."/>
            <person name="Albuquerque P."/>
            <person name="Gerber A.L."/>
            <person name="Martins V.P."/>
            <person name="Peconick L.D."/>
            <person name="Neto A.V."/>
            <person name="Chaucanez C.B."/>
            <person name="Silva P.A."/>
            <person name="Cunha O.L."/>
            <person name="de Oliveira F.F."/>
            <person name="dos Santos T.C."/>
            <person name="Barros A.L."/>
            <person name="Soares M.A."/>
            <person name="de Oliveira L.M."/>
            <person name="Marini M.M."/>
            <person name="Villalobos-Duno H."/>
            <person name="Cunha M.M."/>
            <person name="de Hoog S."/>
            <person name="da Silveira J.F."/>
            <person name="Henrissat B."/>
            <person name="Nino-Vega G.A."/>
            <person name="Cisalpino P.S."/>
            <person name="Mora-Montes H.M."/>
            <person name="Almeida S.R."/>
            <person name="Stajich J.E."/>
            <person name="Lopes-Bezerra L.M."/>
            <person name="Vasconcelos A.T."/>
            <person name="Felipe M.S."/>
        </authorList>
    </citation>
    <scope>NUCLEOTIDE SEQUENCE [LARGE SCALE GENOMIC DNA]</scope>
    <source>
        <strain evidence="2 3">1099-18</strain>
    </source>
</reference>
<reference evidence="2 3" key="2">
    <citation type="journal article" date="2015" name="Eukaryot. Cell">
        <title>Asexual propagation of a virulent clone complex in a human and feline outbreak of sporotrichosis.</title>
        <authorList>
            <person name="Teixeira Mde M."/>
            <person name="Rodrigues A.M."/>
            <person name="Tsui C.K."/>
            <person name="de Almeida L.G."/>
            <person name="Van Diepeningen A.D."/>
            <person name="van den Ende B.G."/>
            <person name="Fernandes G.F."/>
            <person name="Kano R."/>
            <person name="Hamelin R.C."/>
            <person name="Lopes-Bezerra L.M."/>
            <person name="Vasconcelos A.T."/>
            <person name="de Hoog S."/>
            <person name="de Camargo Z.P."/>
            <person name="Felipe M.S."/>
        </authorList>
    </citation>
    <scope>NUCLEOTIDE SEQUENCE [LARGE SCALE GENOMIC DNA]</scope>
    <source>
        <strain evidence="2 3">1099-18</strain>
    </source>
</reference>
<sequence length="870" mass="92581">MGISASTAPPAVSPLEALLDAVDVEAVADRLDHGAVGHVGHGAWTTDHDRRDATDFERRPDNGRHVHPTWRGGELAGASYRARAPEAILQPHDVGGRDEEALLDVAEEGGFVGRPGEDEACGARHDRGGVSRLADFTFAADSATLGRRHVLLQDAQGMGDADAAHDAEDGVGCLERLQRGAVSGIGSFGVERQVNGASEAGGRVVTQPGGHAVLGADQKLDRRTGGGGALSLVVVMVVVVRKGLHLDRCLLFVWRGGHLRCQVGLVGDLGDFIDAGAVGGRRSARRVTSRTRGCIRPTLAVVAAQRRRLSRWARVAVVPGRHAERMALPAFAPAEARKIEERVLAGAVVPSPRVDGDVHKVGRSRHGLDRGLLLVLVLRRAESAHVEAAVVQDATDTHGAVKGPKGKRNVQPGLVAVDVAKVRHQVVPAADEHEDGERDVHDQEDLVPARAQRQDGQARRQAKRNGADDAPPVEGHGDLGGVGGGARITGCIVRIGVDNGVHDGLDGGDARGPAVQRQKRGLAPAGERQQQVVAAGKQHGHAQVDEAQRAGAVADKLAQVELRRVPEDVGRKGREGDAAQDNVEHEIDADEQAERAARHIAKAAERWLVVAGDAAQERREADVLLERGPDAGDLQPALKGRERAAQLGKQPAGHDDANRRQVHDHSDGVSISLGESGSIAHLGSSLRVFCVVVLRLGKVALAAVRRGVQIGVDEARRVEPHGRGIELGRRCRRRQAVLVRGPRGVAAQRMRHKTRRLLVRVRVTVRVAVGLDTVRHRLQPRRVARAARVARRAHQHAAHVVAAHVHAVAAHVAGAECRAVEVEGRQRVGACLAAQVLPERDAIADDAGAGLGRHDGDRDKREQRHNGKQP</sequence>
<feature type="region of interest" description="Disordered" evidence="1">
    <location>
        <begin position="504"/>
        <end position="528"/>
    </location>
</feature>
<proteinExistence type="predicted"/>
<dbReference type="VEuPathDB" id="FungiDB:SPSK_07046"/>
<feature type="compositionally biased region" description="Basic and acidic residues" evidence="1">
    <location>
        <begin position="852"/>
        <end position="870"/>
    </location>
</feature>
<dbReference type="RefSeq" id="XP_016590832.1">
    <property type="nucleotide sequence ID" value="XM_016733716.1"/>
</dbReference>
<evidence type="ECO:0000256" key="1">
    <source>
        <dbReference type="SAM" id="MobiDB-lite"/>
    </source>
</evidence>
<dbReference type="Proteomes" id="UP000033710">
    <property type="component" value="Unassembled WGS sequence"/>
</dbReference>
<dbReference type="GeneID" id="27668993"/>
<evidence type="ECO:0000313" key="2">
    <source>
        <dbReference type="EMBL" id="KJR88156.1"/>
    </source>
</evidence>
<name>A0A0F2MJ07_SPOSC</name>
<dbReference type="AlphaFoldDB" id="A0A0F2MJ07"/>
<organism evidence="2 3">
    <name type="scientific">Sporothrix schenckii 1099-18</name>
    <dbReference type="NCBI Taxonomy" id="1397361"/>
    <lineage>
        <taxon>Eukaryota</taxon>
        <taxon>Fungi</taxon>
        <taxon>Dikarya</taxon>
        <taxon>Ascomycota</taxon>
        <taxon>Pezizomycotina</taxon>
        <taxon>Sordariomycetes</taxon>
        <taxon>Sordariomycetidae</taxon>
        <taxon>Ophiostomatales</taxon>
        <taxon>Ophiostomataceae</taxon>
        <taxon>Sporothrix</taxon>
    </lineage>
</organism>
<feature type="compositionally biased region" description="Basic and acidic residues" evidence="1">
    <location>
        <begin position="46"/>
        <end position="64"/>
    </location>
</feature>
<feature type="region of interest" description="Disordered" evidence="1">
    <location>
        <begin position="845"/>
        <end position="870"/>
    </location>
</feature>
<dbReference type="EMBL" id="AXCR01000004">
    <property type="protein sequence ID" value="KJR88156.1"/>
    <property type="molecule type" value="Genomic_DNA"/>
</dbReference>
<feature type="region of interest" description="Disordered" evidence="1">
    <location>
        <begin position="428"/>
        <end position="482"/>
    </location>
</feature>
<feature type="compositionally biased region" description="Basic and acidic residues" evidence="1">
    <location>
        <begin position="435"/>
        <end position="444"/>
    </location>
</feature>
<protein>
    <submittedName>
        <fullName evidence="2">Uncharacterized protein</fullName>
    </submittedName>
</protein>
<evidence type="ECO:0000313" key="3">
    <source>
        <dbReference type="Proteomes" id="UP000033710"/>
    </source>
</evidence>
<comment type="caution">
    <text evidence="2">The sequence shown here is derived from an EMBL/GenBank/DDBJ whole genome shotgun (WGS) entry which is preliminary data.</text>
</comment>
<feature type="compositionally biased region" description="Basic and acidic residues" evidence="1">
    <location>
        <begin position="652"/>
        <end position="667"/>
    </location>
</feature>
<feature type="region of interest" description="Disordered" evidence="1">
    <location>
        <begin position="42"/>
        <end position="70"/>
    </location>
</feature>
<dbReference type="KEGG" id="ssck:SPSK_07046"/>
<gene>
    <name evidence="2" type="ORF">SPSK_07046</name>
</gene>